<keyword evidence="9" id="KW-1185">Reference proteome</keyword>
<dbReference type="STRING" id="443610.VE25_12265"/>
<keyword evidence="4" id="KW-0410">Iron transport</keyword>
<feature type="signal peptide" evidence="6">
    <location>
        <begin position="1"/>
        <end position="23"/>
    </location>
</feature>
<comment type="subcellular location">
    <subcellularLocation>
        <location evidence="1">Cell envelope</location>
    </subcellularLocation>
</comment>
<dbReference type="OrthoDB" id="7941913at2"/>
<dbReference type="PROSITE" id="PS50983">
    <property type="entry name" value="FE_B12_PBP"/>
    <property type="match status" value="1"/>
</dbReference>
<dbReference type="RefSeq" id="WP_046108916.1">
    <property type="nucleotide sequence ID" value="NZ_JZEX01000113.1"/>
</dbReference>
<dbReference type="GO" id="GO:0030288">
    <property type="term" value="C:outer membrane-bounded periplasmic space"/>
    <property type="evidence" value="ECO:0007669"/>
    <property type="project" value="TreeGrafter"/>
</dbReference>
<dbReference type="Pfam" id="PF01497">
    <property type="entry name" value="Peripla_BP_2"/>
    <property type="match status" value="1"/>
</dbReference>
<dbReference type="EMBL" id="JZEX01000113">
    <property type="protein sequence ID" value="KKB11559.1"/>
    <property type="molecule type" value="Genomic_DNA"/>
</dbReference>
<name>A0A0F5FRR3_9HYPH</name>
<keyword evidence="4" id="KW-0408">Iron</keyword>
<evidence type="ECO:0000256" key="2">
    <source>
        <dbReference type="ARBA" id="ARBA00008814"/>
    </source>
</evidence>
<dbReference type="InterPro" id="IPR051313">
    <property type="entry name" value="Bact_iron-sidero_bind"/>
</dbReference>
<evidence type="ECO:0000256" key="5">
    <source>
        <dbReference type="ARBA" id="ARBA00022729"/>
    </source>
</evidence>
<evidence type="ECO:0000259" key="7">
    <source>
        <dbReference type="PROSITE" id="PS50983"/>
    </source>
</evidence>
<dbReference type="GO" id="GO:1901678">
    <property type="term" value="P:iron coordination entity transport"/>
    <property type="evidence" value="ECO:0007669"/>
    <property type="project" value="UniProtKB-ARBA"/>
</dbReference>
<dbReference type="PANTHER" id="PTHR30532">
    <property type="entry name" value="IRON III DICITRATE-BINDING PERIPLASMIC PROTEIN"/>
    <property type="match status" value="1"/>
</dbReference>
<evidence type="ECO:0000313" key="9">
    <source>
        <dbReference type="Proteomes" id="UP000033632"/>
    </source>
</evidence>
<keyword evidence="5 6" id="KW-0732">Signal</keyword>
<comment type="caution">
    <text evidence="8">The sequence shown here is derived from an EMBL/GenBank/DDBJ whole genome shotgun (WGS) entry which is preliminary data.</text>
</comment>
<dbReference type="SUPFAM" id="SSF53807">
    <property type="entry name" value="Helical backbone' metal receptor"/>
    <property type="match status" value="1"/>
</dbReference>
<dbReference type="Proteomes" id="UP000033632">
    <property type="component" value="Unassembled WGS sequence"/>
</dbReference>
<reference evidence="8 9" key="1">
    <citation type="submission" date="2015-03" db="EMBL/GenBank/DDBJ databases">
        <authorList>
            <person name="Hassan Y.I."/>
            <person name="Lepp D."/>
            <person name="Li X.-Z."/>
            <person name="Zhou T."/>
        </authorList>
    </citation>
    <scope>NUCLEOTIDE SEQUENCE [LARGE SCALE GENOMIC DNA]</scope>
    <source>
        <strain evidence="8 9">BD-c194</strain>
    </source>
</reference>
<dbReference type="AlphaFoldDB" id="A0A0F5FRR3"/>
<proteinExistence type="inferred from homology"/>
<dbReference type="Gene3D" id="3.40.50.1980">
    <property type="entry name" value="Nitrogenase molybdenum iron protein domain"/>
    <property type="match status" value="2"/>
</dbReference>
<sequence length="319" mass="33367">MQHRTLLAAAMAAAVALSSAAHAQSWSYTDDSGQTVTLDEVPTRIVASADAAAGLIPLGIRPVGIYADSAVADSKPLQGLDLAGIEIVGQAWGEIDIEKVAALEPDIVIAEYWPLDDAWSGGPGVTGAESPLRALAPITGPTVGDSILALVEDYEDLATSLGADLSEPQVAADKAAFEEARAAFEEAVAAKPGLTVLAVWAGADALYVAAPAGASELVDFERWGLDIITPEVADDRGYFETLSWEQADKYQPDLILVDNRSATTLETALAQPTWTTIKAAQAGAVAEWPAYWLRNYGAYAGELEKLTAAISAADENLTD</sequence>
<evidence type="ECO:0000313" key="8">
    <source>
        <dbReference type="EMBL" id="KKB11559.1"/>
    </source>
</evidence>
<comment type="similarity">
    <text evidence="2">Belongs to the bacterial solute-binding protein 8 family.</text>
</comment>
<feature type="domain" description="Fe/B12 periplasmic-binding" evidence="7">
    <location>
        <begin position="43"/>
        <end position="319"/>
    </location>
</feature>
<gene>
    <name evidence="8" type="ORF">VE25_12265</name>
</gene>
<evidence type="ECO:0000256" key="4">
    <source>
        <dbReference type="ARBA" id="ARBA00022496"/>
    </source>
</evidence>
<dbReference type="PATRIC" id="fig|443610.3.peg.663"/>
<keyword evidence="4" id="KW-0406">Ion transport</keyword>
<accession>A0A0F5FRR3</accession>
<evidence type="ECO:0000256" key="3">
    <source>
        <dbReference type="ARBA" id="ARBA00022448"/>
    </source>
</evidence>
<evidence type="ECO:0000256" key="6">
    <source>
        <dbReference type="SAM" id="SignalP"/>
    </source>
</evidence>
<feature type="chain" id="PRO_5002486857" description="Fe/B12 periplasmic-binding domain-containing protein" evidence="6">
    <location>
        <begin position="24"/>
        <end position="319"/>
    </location>
</feature>
<protein>
    <recommendedName>
        <fullName evidence="7">Fe/B12 periplasmic-binding domain-containing protein</fullName>
    </recommendedName>
</protein>
<keyword evidence="3" id="KW-0813">Transport</keyword>
<evidence type="ECO:0000256" key="1">
    <source>
        <dbReference type="ARBA" id="ARBA00004196"/>
    </source>
</evidence>
<organism evidence="8 9">
    <name type="scientific">Devosia geojensis</name>
    <dbReference type="NCBI Taxonomy" id="443610"/>
    <lineage>
        <taxon>Bacteria</taxon>
        <taxon>Pseudomonadati</taxon>
        <taxon>Pseudomonadota</taxon>
        <taxon>Alphaproteobacteria</taxon>
        <taxon>Hyphomicrobiales</taxon>
        <taxon>Devosiaceae</taxon>
        <taxon>Devosia</taxon>
    </lineage>
</organism>
<dbReference type="InterPro" id="IPR002491">
    <property type="entry name" value="ABC_transptr_periplasmic_BD"/>
</dbReference>
<dbReference type="PANTHER" id="PTHR30532:SF24">
    <property type="entry name" value="FERRIC ENTEROBACTIN-BINDING PERIPLASMIC PROTEIN FEPB"/>
    <property type="match status" value="1"/>
</dbReference>